<dbReference type="InterPro" id="IPR002545">
    <property type="entry name" value="CheW-lke_dom"/>
</dbReference>
<protein>
    <submittedName>
        <fullName evidence="2">Chemotaxis protein CheW</fullName>
    </submittedName>
</protein>
<keyword evidence="3" id="KW-1185">Reference proteome</keyword>
<dbReference type="InterPro" id="IPR036061">
    <property type="entry name" value="CheW-like_dom_sf"/>
</dbReference>
<dbReference type="EMBL" id="JBFTEG010000026">
    <property type="protein sequence ID" value="MEX6504450.1"/>
    <property type="molecule type" value="Genomic_DNA"/>
</dbReference>
<dbReference type="Proteomes" id="UP001560296">
    <property type="component" value="Unassembled WGS sequence"/>
</dbReference>
<dbReference type="Pfam" id="PF01584">
    <property type="entry name" value="CheW"/>
    <property type="match status" value="1"/>
</dbReference>
<dbReference type="Gene3D" id="2.30.30.40">
    <property type="entry name" value="SH3 Domains"/>
    <property type="match status" value="1"/>
</dbReference>
<accession>A0ABV3YYN0</accession>
<evidence type="ECO:0000259" key="1">
    <source>
        <dbReference type="PROSITE" id="PS50851"/>
    </source>
</evidence>
<name>A0ABV3YYN0_9PSED</name>
<evidence type="ECO:0000313" key="2">
    <source>
        <dbReference type="EMBL" id="MEX6504450.1"/>
    </source>
</evidence>
<dbReference type="PANTHER" id="PTHR22617">
    <property type="entry name" value="CHEMOTAXIS SENSOR HISTIDINE KINASE-RELATED"/>
    <property type="match status" value="1"/>
</dbReference>
<dbReference type="PANTHER" id="PTHR22617:SF43">
    <property type="entry name" value="PROTEIN PILI"/>
    <property type="match status" value="1"/>
</dbReference>
<dbReference type="InterPro" id="IPR039315">
    <property type="entry name" value="CheW"/>
</dbReference>
<proteinExistence type="predicted"/>
<reference evidence="2 3" key="1">
    <citation type="submission" date="2024-07" db="EMBL/GenBank/DDBJ databases">
        <authorList>
            <person name="Li M."/>
        </authorList>
    </citation>
    <scope>NUCLEOTIDE SEQUENCE [LARGE SCALE GENOMIC DNA]</scope>
    <source>
        <strain evidence="2 3">25A3E</strain>
    </source>
</reference>
<dbReference type="SUPFAM" id="SSF50341">
    <property type="entry name" value="CheW-like"/>
    <property type="match status" value="1"/>
</dbReference>
<sequence length="202" mass="22700">MSEPVNDDPRWGQIHQRLAQCELRLAAGFGVDAEERDARLLERTRQWAQTIEPEQVDGWLEVLSFNISGELYAIESAHVAEVLPLPHFTPLPGTPPYVLGIVNVRGRIVSLFDLRVLFELPMNTLSDKNFLMILRGPEMEFALLIDRVLGITRIRRDGLQAELANLTGVRAAYLLGVTAEQCTVLDGERLLGDPDLRVMDED</sequence>
<dbReference type="Gene3D" id="2.40.50.180">
    <property type="entry name" value="CheA-289, Domain 4"/>
    <property type="match status" value="1"/>
</dbReference>
<dbReference type="RefSeq" id="WP_369289385.1">
    <property type="nucleotide sequence ID" value="NZ_JBFTEG010000026.1"/>
</dbReference>
<dbReference type="SMART" id="SM00260">
    <property type="entry name" value="CheW"/>
    <property type="match status" value="1"/>
</dbReference>
<feature type="domain" description="CheW-like" evidence="1">
    <location>
        <begin position="59"/>
        <end position="196"/>
    </location>
</feature>
<dbReference type="PROSITE" id="PS50851">
    <property type="entry name" value="CHEW"/>
    <property type="match status" value="1"/>
</dbReference>
<organism evidence="2 3">
    <name type="scientific">Pseudomonas zhanjiangensis</name>
    <dbReference type="NCBI Taxonomy" id="3239015"/>
    <lineage>
        <taxon>Bacteria</taxon>
        <taxon>Pseudomonadati</taxon>
        <taxon>Pseudomonadota</taxon>
        <taxon>Gammaproteobacteria</taxon>
        <taxon>Pseudomonadales</taxon>
        <taxon>Pseudomonadaceae</taxon>
        <taxon>Pseudomonas</taxon>
    </lineage>
</organism>
<gene>
    <name evidence="2" type="ORF">AB5S05_20550</name>
</gene>
<evidence type="ECO:0000313" key="3">
    <source>
        <dbReference type="Proteomes" id="UP001560296"/>
    </source>
</evidence>
<comment type="caution">
    <text evidence="2">The sequence shown here is derived from an EMBL/GenBank/DDBJ whole genome shotgun (WGS) entry which is preliminary data.</text>
</comment>